<name>A0ABY1EEE6_9MICO</name>
<organism evidence="1 2">
    <name type="scientific">Cryobacterium levicorallinum</name>
    <dbReference type="NCBI Taxonomy" id="995038"/>
    <lineage>
        <taxon>Bacteria</taxon>
        <taxon>Bacillati</taxon>
        <taxon>Actinomycetota</taxon>
        <taxon>Actinomycetes</taxon>
        <taxon>Micrococcales</taxon>
        <taxon>Microbacteriaceae</taxon>
        <taxon>Cryobacterium</taxon>
    </lineage>
</organism>
<evidence type="ECO:0000313" key="2">
    <source>
        <dbReference type="Proteomes" id="UP000199681"/>
    </source>
</evidence>
<reference evidence="1 2" key="1">
    <citation type="submission" date="2016-10" db="EMBL/GenBank/DDBJ databases">
        <authorList>
            <person name="Varghese N."/>
            <person name="Submissions S."/>
        </authorList>
    </citation>
    <scope>NUCLEOTIDE SEQUENCE [LARGE SCALE GENOMIC DNA]</scope>
    <source>
        <strain evidence="1 2">GMCC 1.11211</strain>
    </source>
</reference>
<dbReference type="EMBL" id="FOPW01000008">
    <property type="protein sequence ID" value="SFH58296.1"/>
    <property type="molecule type" value="Genomic_DNA"/>
</dbReference>
<evidence type="ECO:0000313" key="1">
    <source>
        <dbReference type="EMBL" id="SFH58296.1"/>
    </source>
</evidence>
<protein>
    <submittedName>
        <fullName evidence="1">Uncharacterized protein</fullName>
    </submittedName>
</protein>
<comment type="caution">
    <text evidence="1">The sequence shown here is derived from an EMBL/GenBank/DDBJ whole genome shotgun (WGS) entry which is preliminary data.</text>
</comment>
<gene>
    <name evidence="1" type="ORF">SAMN05216274_108164</name>
</gene>
<dbReference type="Proteomes" id="UP000199681">
    <property type="component" value="Unassembled WGS sequence"/>
</dbReference>
<accession>A0ABY1EEE6</accession>
<proteinExistence type="predicted"/>
<keyword evidence="2" id="KW-1185">Reference proteome</keyword>
<sequence length="34" mass="3645">MMRRSEVQTVISPSAVDLPPTQSVDITAWAATGE</sequence>